<evidence type="ECO:0000313" key="4">
    <source>
        <dbReference type="Proteomes" id="UP000199513"/>
    </source>
</evidence>
<organism evidence="3 4">
    <name type="scientific">Thermoflexibacter ruber</name>
    <dbReference type="NCBI Taxonomy" id="1003"/>
    <lineage>
        <taxon>Bacteria</taxon>
        <taxon>Pseudomonadati</taxon>
        <taxon>Bacteroidota</taxon>
        <taxon>Cytophagia</taxon>
        <taxon>Cytophagales</taxon>
        <taxon>Thermoflexibacteraceae</taxon>
        <taxon>Thermoflexibacter</taxon>
    </lineage>
</organism>
<dbReference type="EMBL" id="FONY01000003">
    <property type="protein sequence ID" value="SFE57101.1"/>
    <property type="molecule type" value="Genomic_DNA"/>
</dbReference>
<reference evidence="3 4" key="1">
    <citation type="submission" date="2016-10" db="EMBL/GenBank/DDBJ databases">
        <authorList>
            <person name="de Groot N.N."/>
        </authorList>
    </citation>
    <scope>NUCLEOTIDE SEQUENCE [LARGE SCALE GENOMIC DNA]</scope>
    <source>
        <strain>GEY</strain>
        <strain evidence="4">DSM 9560</strain>
    </source>
</reference>
<dbReference type="Proteomes" id="UP000199513">
    <property type="component" value="Unassembled WGS sequence"/>
</dbReference>
<sequence>MTLKRKNAIIRKVKDITISTTLTLALLGSSAFLQSCEEDEHEVVFTKSVQTYIQEVEPNKFQIVHEEVGEENQESKAYISYMNGTTKVLTIEEARQLLEQEQPDTLAHLLNQTVVDSSTTSSFNNTYLDGNRTYRVNGNSNAEASDLQTRNYSNGETQYYYHGGSNLSTLLYYSAIGNMLGRQHSYHAPAHFYHSSESYRRSFDNHRTVRSSMTTRPRSTSSGFFSGSRSRSFSS</sequence>
<evidence type="ECO:0000256" key="1">
    <source>
        <dbReference type="SAM" id="MobiDB-lite"/>
    </source>
</evidence>
<evidence type="ECO:0000313" key="3">
    <source>
        <dbReference type="EMBL" id="SFE57101.1"/>
    </source>
</evidence>
<feature type="domain" description="UPF0323" evidence="2">
    <location>
        <begin position="50"/>
        <end position="103"/>
    </location>
</feature>
<dbReference type="AlphaFoldDB" id="A0A1I2BLP5"/>
<feature type="compositionally biased region" description="Low complexity" evidence="1">
    <location>
        <begin position="210"/>
        <end position="235"/>
    </location>
</feature>
<gene>
    <name evidence="3" type="ORF">SAMN04488541_100370</name>
</gene>
<protein>
    <recommendedName>
        <fullName evidence="2">UPF0323 domain-containing protein</fullName>
    </recommendedName>
</protein>
<feature type="region of interest" description="Disordered" evidence="1">
    <location>
        <begin position="207"/>
        <end position="235"/>
    </location>
</feature>
<accession>A0A1I2BLP5</accession>
<dbReference type="RefSeq" id="WP_091539396.1">
    <property type="nucleotide sequence ID" value="NZ_FONY01000003.1"/>
</dbReference>
<dbReference type="InterPro" id="IPR059092">
    <property type="entry name" value="UPF0323_dom"/>
</dbReference>
<name>A0A1I2BLP5_9BACT</name>
<keyword evidence="4" id="KW-1185">Reference proteome</keyword>
<dbReference type="Pfam" id="PF26303">
    <property type="entry name" value="UPF0323"/>
    <property type="match status" value="1"/>
</dbReference>
<evidence type="ECO:0000259" key="2">
    <source>
        <dbReference type="Pfam" id="PF26303"/>
    </source>
</evidence>
<proteinExistence type="predicted"/>